<organism evidence="6 7">
    <name type="scientific">Metapseudomonas otitidis</name>
    <dbReference type="NCBI Taxonomy" id="319939"/>
    <lineage>
        <taxon>Bacteria</taxon>
        <taxon>Pseudomonadati</taxon>
        <taxon>Pseudomonadota</taxon>
        <taxon>Gammaproteobacteria</taxon>
        <taxon>Pseudomonadales</taxon>
        <taxon>Pseudomonadaceae</taxon>
        <taxon>Metapseudomonas</taxon>
    </lineage>
</organism>
<dbReference type="EMBL" id="AP022213">
    <property type="protein sequence ID" value="BBT17216.1"/>
    <property type="molecule type" value="Genomic_DNA"/>
</dbReference>
<dbReference type="GO" id="GO:0016874">
    <property type="term" value="F:ligase activity"/>
    <property type="evidence" value="ECO:0007669"/>
    <property type="project" value="UniProtKB-KW"/>
</dbReference>
<evidence type="ECO:0000256" key="5">
    <source>
        <dbReference type="ARBA" id="ARBA00022842"/>
    </source>
</evidence>
<dbReference type="GO" id="GO:0005524">
    <property type="term" value="F:ATP binding"/>
    <property type="evidence" value="ECO:0007669"/>
    <property type="project" value="UniProtKB-KW"/>
</dbReference>
<dbReference type="Gene3D" id="3.30.1490.330">
    <property type="match status" value="1"/>
</dbReference>
<dbReference type="STRING" id="319939.SAMN05216263_102316"/>
<dbReference type="AlphaFoldDB" id="A0A1I0T186"/>
<evidence type="ECO:0000256" key="3">
    <source>
        <dbReference type="ARBA" id="ARBA00022741"/>
    </source>
</evidence>
<keyword evidence="2" id="KW-0479">Metal-binding</keyword>
<dbReference type="InterPro" id="IPR005494">
    <property type="entry name" value="GSPS_pre-ATP-grasp-like_dom"/>
</dbReference>
<evidence type="ECO:0000256" key="2">
    <source>
        <dbReference type="ARBA" id="ARBA00022723"/>
    </source>
</evidence>
<evidence type="ECO:0000256" key="1">
    <source>
        <dbReference type="ARBA" id="ARBA00022598"/>
    </source>
</evidence>
<keyword evidence="3" id="KW-0547">Nucleotide-binding</keyword>
<dbReference type="GO" id="GO:0046872">
    <property type="term" value="F:metal ion binding"/>
    <property type="evidence" value="ECO:0007669"/>
    <property type="project" value="UniProtKB-KW"/>
</dbReference>
<dbReference type="SUPFAM" id="SSF52440">
    <property type="entry name" value="PreATP-grasp domain"/>
    <property type="match status" value="1"/>
</dbReference>
<protein>
    <submittedName>
        <fullName evidence="6">Glutathionylspermidine synthase</fullName>
    </submittedName>
</protein>
<dbReference type="RefSeq" id="WP_044399883.1">
    <property type="nucleotide sequence ID" value="NZ_AP022213.1"/>
</dbReference>
<sequence length="385" mass="43893">MHKISIEERPDWRERVEREGFAFHTIDGERYWDESGYYRFTREQVTQDIEQPTRELHQMCLDVVERVVESEELLSGLAIPPAFFDLVRTSWKEGHPHLYGRMDFSYDGRGPAKLLEINADTPTSLLECASVQLLWLEDQIRRGALPAEADQFNTLAEDLIRAFDTFAKDTPFYFSAIAGSVEDRGTTDFLGRMAGLAGIDARHIDIEDIGLTAEGRFVDLQGNWIPRLFKLHAWEHIFREPFGEAVPRCDTQFVEPAWKSIISNKGILPLLWKFNEGHPNLLPSHLDADPRAPVPKGWVRKPFFSREGANIEIRTEGDERIAEDGPYTDAPYILQQFAPLPKFGDSYTLIGSWVIGDTASGMGIREDDSLITKDTSRFLPHVVLD</sequence>
<keyword evidence="5" id="KW-0460">Magnesium</keyword>
<proteinExistence type="predicted"/>
<gene>
    <name evidence="6" type="ORF">WP8S17C03_32650</name>
</gene>
<reference evidence="6 7" key="1">
    <citation type="submission" date="2019-12" db="EMBL/GenBank/DDBJ databases">
        <title>complete genome sequences of Pseudomonas otitidis str. WP8-S17-CRE-03 isolated from wastewater treatment plant effluent.</title>
        <authorList>
            <person name="Sekizuka T."/>
            <person name="Itokawa K."/>
            <person name="Yatsu K."/>
            <person name="Inamine Y."/>
            <person name="Kuroda M."/>
        </authorList>
    </citation>
    <scope>NUCLEOTIDE SEQUENCE [LARGE SCALE GENOMIC DNA]</scope>
    <source>
        <strain evidence="6 7">WP8-S17-CRE-03</strain>
    </source>
</reference>
<keyword evidence="4" id="KW-0067">ATP-binding</keyword>
<dbReference type="SUPFAM" id="SSF56059">
    <property type="entry name" value="Glutathione synthetase ATP-binding domain-like"/>
    <property type="match status" value="1"/>
</dbReference>
<dbReference type="Pfam" id="PF03738">
    <property type="entry name" value="GSP_synth"/>
    <property type="match status" value="1"/>
</dbReference>
<evidence type="ECO:0000256" key="4">
    <source>
        <dbReference type="ARBA" id="ARBA00022840"/>
    </source>
</evidence>
<keyword evidence="1" id="KW-0436">Ligase</keyword>
<dbReference type="InterPro" id="IPR016185">
    <property type="entry name" value="PreATP-grasp_dom_sf"/>
</dbReference>
<accession>A0A1I0T186</accession>
<evidence type="ECO:0000313" key="7">
    <source>
        <dbReference type="Proteomes" id="UP000515591"/>
    </source>
</evidence>
<dbReference type="Proteomes" id="UP000515591">
    <property type="component" value="Chromosome"/>
</dbReference>
<name>A0A1I0T186_9GAMM</name>
<evidence type="ECO:0000313" key="6">
    <source>
        <dbReference type="EMBL" id="BBT17216.1"/>
    </source>
</evidence>